<keyword evidence="2" id="KW-1185">Reference proteome</keyword>
<sequence length="111" mass="12044">MTDDGRVLEKLGMSGSECCYILLPDVHQVIFCYQQDLTEGVALSRGTAAAVIEKIIMSEADAVSEISMSCPDMSDPATVGDMRWIEPGRTLFLARKSPGHVALLSVQLVKQ</sequence>
<dbReference type="EMBL" id="JABXXV010000001">
    <property type="protein sequence ID" value="NVN45704.1"/>
    <property type="molecule type" value="Genomic_DNA"/>
</dbReference>
<accession>A0ABX2P2A0</accession>
<proteinExistence type="predicted"/>
<evidence type="ECO:0000313" key="2">
    <source>
        <dbReference type="Proteomes" id="UP001516351"/>
    </source>
</evidence>
<gene>
    <name evidence="1" type="ORF">HW542_02640</name>
</gene>
<evidence type="ECO:0000313" key="1">
    <source>
        <dbReference type="EMBL" id="NVN45704.1"/>
    </source>
</evidence>
<reference evidence="1 2" key="1">
    <citation type="submission" date="2020-06" db="EMBL/GenBank/DDBJ databases">
        <title>Synonyms of Asaia species.</title>
        <authorList>
            <person name="Sombolestani A."/>
        </authorList>
    </citation>
    <scope>NUCLEOTIDE SEQUENCE [LARGE SCALE GENOMIC DNA]</scope>
    <source>
        <strain evidence="1 2">LMG 27047</strain>
    </source>
</reference>
<organism evidence="1 2">
    <name type="scientific">Asaia spathodeae</name>
    <dbReference type="NCBI Taxonomy" id="657016"/>
    <lineage>
        <taxon>Bacteria</taxon>
        <taxon>Pseudomonadati</taxon>
        <taxon>Pseudomonadota</taxon>
        <taxon>Alphaproteobacteria</taxon>
        <taxon>Acetobacterales</taxon>
        <taxon>Acetobacteraceae</taxon>
        <taxon>Asaia</taxon>
    </lineage>
</organism>
<dbReference type="RefSeq" id="WP_267310619.1">
    <property type="nucleotide sequence ID" value="NZ_JABXXV010000001.1"/>
</dbReference>
<name>A0ABX2P2A0_9PROT</name>
<dbReference type="Proteomes" id="UP001516351">
    <property type="component" value="Unassembled WGS sequence"/>
</dbReference>
<protein>
    <submittedName>
        <fullName evidence="1">Uncharacterized protein</fullName>
    </submittedName>
</protein>
<comment type="caution">
    <text evidence="1">The sequence shown here is derived from an EMBL/GenBank/DDBJ whole genome shotgun (WGS) entry which is preliminary data.</text>
</comment>